<gene>
    <name evidence="1" type="ORF">V6N11_072692</name>
</gene>
<organism evidence="1 2">
    <name type="scientific">Hibiscus sabdariffa</name>
    <name type="common">roselle</name>
    <dbReference type="NCBI Taxonomy" id="183260"/>
    <lineage>
        <taxon>Eukaryota</taxon>
        <taxon>Viridiplantae</taxon>
        <taxon>Streptophyta</taxon>
        <taxon>Embryophyta</taxon>
        <taxon>Tracheophyta</taxon>
        <taxon>Spermatophyta</taxon>
        <taxon>Magnoliopsida</taxon>
        <taxon>eudicotyledons</taxon>
        <taxon>Gunneridae</taxon>
        <taxon>Pentapetalae</taxon>
        <taxon>rosids</taxon>
        <taxon>malvids</taxon>
        <taxon>Malvales</taxon>
        <taxon>Malvaceae</taxon>
        <taxon>Malvoideae</taxon>
        <taxon>Hibiscus</taxon>
    </lineage>
</organism>
<comment type="caution">
    <text evidence="1">The sequence shown here is derived from an EMBL/GenBank/DDBJ whole genome shotgun (WGS) entry which is preliminary data.</text>
</comment>
<accession>A0ABR1ZPV4</accession>
<dbReference type="Proteomes" id="UP001396334">
    <property type="component" value="Unassembled WGS sequence"/>
</dbReference>
<dbReference type="EMBL" id="JBBPBN010000741">
    <property type="protein sequence ID" value="KAK8482720.1"/>
    <property type="molecule type" value="Genomic_DNA"/>
</dbReference>
<name>A0ABR1ZPV4_9ROSI</name>
<protein>
    <submittedName>
        <fullName evidence="1">Uncharacterized protein</fullName>
    </submittedName>
</protein>
<proteinExistence type="predicted"/>
<sequence>MWNKLVLVPIRARNTYLLHHLLLRFRPVEEVWVVFLRLQEDIEESLGERKMEDVVKCTAGPSALGKPSNKARDRQFRSDQRPGGFGHGSHEQSLTGVGAGLPFCDKCGR</sequence>
<reference evidence="1 2" key="1">
    <citation type="journal article" date="2024" name="G3 (Bethesda)">
        <title>Genome assembly of Hibiscus sabdariffa L. provides insights into metabolisms of medicinal natural products.</title>
        <authorList>
            <person name="Kim T."/>
        </authorList>
    </citation>
    <scope>NUCLEOTIDE SEQUENCE [LARGE SCALE GENOMIC DNA]</scope>
    <source>
        <strain evidence="1">TK-2024</strain>
        <tissue evidence="1">Old leaves</tissue>
    </source>
</reference>
<keyword evidence="2" id="KW-1185">Reference proteome</keyword>
<evidence type="ECO:0000313" key="1">
    <source>
        <dbReference type="EMBL" id="KAK8482720.1"/>
    </source>
</evidence>
<evidence type="ECO:0000313" key="2">
    <source>
        <dbReference type="Proteomes" id="UP001396334"/>
    </source>
</evidence>